<keyword evidence="2" id="KW-1185">Reference proteome</keyword>
<evidence type="ECO:0000313" key="2">
    <source>
        <dbReference type="Proteomes" id="UP000032142"/>
    </source>
</evidence>
<organism evidence="1 2">
    <name type="scientific">Gossypium arboreum</name>
    <name type="common">Tree cotton</name>
    <name type="synonym">Gossypium nanking</name>
    <dbReference type="NCBI Taxonomy" id="29729"/>
    <lineage>
        <taxon>Eukaryota</taxon>
        <taxon>Viridiplantae</taxon>
        <taxon>Streptophyta</taxon>
        <taxon>Embryophyta</taxon>
        <taxon>Tracheophyta</taxon>
        <taxon>Spermatophyta</taxon>
        <taxon>Magnoliopsida</taxon>
        <taxon>eudicotyledons</taxon>
        <taxon>Gunneridae</taxon>
        <taxon>Pentapetalae</taxon>
        <taxon>rosids</taxon>
        <taxon>malvids</taxon>
        <taxon>Malvales</taxon>
        <taxon>Malvaceae</taxon>
        <taxon>Malvoideae</taxon>
        <taxon>Gossypium</taxon>
    </lineage>
</organism>
<dbReference type="AlphaFoldDB" id="A0A0B0N6J2"/>
<dbReference type="SMR" id="A0A0B0N6J2"/>
<accession>A0A0B0N6J2</accession>
<dbReference type="Proteomes" id="UP000032142">
    <property type="component" value="Unassembled WGS sequence"/>
</dbReference>
<proteinExistence type="predicted"/>
<evidence type="ECO:0000313" key="1">
    <source>
        <dbReference type="EMBL" id="KHG10113.1"/>
    </source>
</evidence>
<gene>
    <name evidence="1" type="ORF">F383_01737</name>
</gene>
<dbReference type="EMBL" id="KN393162">
    <property type="protein sequence ID" value="KHG10113.1"/>
    <property type="molecule type" value="Genomic_DNA"/>
</dbReference>
<reference evidence="2" key="1">
    <citation type="submission" date="2014-09" db="EMBL/GenBank/DDBJ databases">
        <authorList>
            <person name="Mudge J."/>
            <person name="Ramaraj T."/>
            <person name="Lindquist I.E."/>
            <person name="Bharti A.K."/>
            <person name="Sundararajan A."/>
            <person name="Cameron C.T."/>
            <person name="Woodward J.E."/>
            <person name="May G.D."/>
            <person name="Brubaker C."/>
            <person name="Broadhvest J."/>
            <person name="Wilkins T.A."/>
        </authorList>
    </citation>
    <scope>NUCLEOTIDE SEQUENCE</scope>
    <source>
        <strain evidence="2">cv. AKA8401</strain>
    </source>
</reference>
<protein>
    <submittedName>
        <fullName evidence="1">Paladin</fullName>
    </submittedName>
</protein>
<name>A0A0B0N6J2_GOSAR</name>
<sequence>MAIICCRLDAEVNFGTSNAQSLGDVHLHSTPEENLPSWTSEEEARRMGDYRDILSLTRVLMHGPKSKANVDTIIERCAGAGHLRDDILHYSKKLEKIPSDDDENRAYIMDMGVKAMRRYFFLITFRSYLYSASPIKMKFTTWMDARPEFGHLCNSLRIDK</sequence>